<protein>
    <submittedName>
        <fullName evidence="1">Uncharacterized protein</fullName>
    </submittedName>
</protein>
<name>A0A8X6JA67_TRICU</name>
<gene>
    <name evidence="1" type="ORF">TNCT_676931</name>
</gene>
<dbReference type="EMBL" id="BMAO01014988">
    <property type="protein sequence ID" value="GFQ98550.1"/>
    <property type="molecule type" value="Genomic_DNA"/>
</dbReference>
<dbReference type="AlphaFoldDB" id="A0A8X6JA67"/>
<comment type="caution">
    <text evidence="1">The sequence shown here is derived from an EMBL/GenBank/DDBJ whole genome shotgun (WGS) entry which is preliminary data.</text>
</comment>
<reference evidence="1" key="1">
    <citation type="submission" date="2020-07" db="EMBL/GenBank/DDBJ databases">
        <title>Multicomponent nature underlies the extraordinary mechanical properties of spider dragline silk.</title>
        <authorList>
            <person name="Kono N."/>
            <person name="Nakamura H."/>
            <person name="Mori M."/>
            <person name="Yoshida Y."/>
            <person name="Ohtoshi R."/>
            <person name="Malay A.D."/>
            <person name="Moran D.A.P."/>
            <person name="Tomita M."/>
            <person name="Numata K."/>
            <person name="Arakawa K."/>
        </authorList>
    </citation>
    <scope>NUCLEOTIDE SEQUENCE</scope>
</reference>
<organism evidence="1 2">
    <name type="scientific">Trichonephila clavata</name>
    <name type="common">Joro spider</name>
    <name type="synonym">Nephila clavata</name>
    <dbReference type="NCBI Taxonomy" id="2740835"/>
    <lineage>
        <taxon>Eukaryota</taxon>
        <taxon>Metazoa</taxon>
        <taxon>Ecdysozoa</taxon>
        <taxon>Arthropoda</taxon>
        <taxon>Chelicerata</taxon>
        <taxon>Arachnida</taxon>
        <taxon>Araneae</taxon>
        <taxon>Araneomorphae</taxon>
        <taxon>Entelegynae</taxon>
        <taxon>Araneoidea</taxon>
        <taxon>Nephilidae</taxon>
        <taxon>Trichonephila</taxon>
    </lineage>
</organism>
<sequence length="87" mass="10025">MSLLYVYCQLLFDNQPSLNDLCKRIIGFYLRYQHTRSAKHDWGDPLFVHPELSARKDSPVILVAWGNNSCKGYMKKIPIPLKEADVG</sequence>
<keyword evidence="2" id="KW-1185">Reference proteome</keyword>
<evidence type="ECO:0000313" key="2">
    <source>
        <dbReference type="Proteomes" id="UP000887116"/>
    </source>
</evidence>
<evidence type="ECO:0000313" key="1">
    <source>
        <dbReference type="EMBL" id="GFQ98550.1"/>
    </source>
</evidence>
<dbReference type="Proteomes" id="UP000887116">
    <property type="component" value="Unassembled WGS sequence"/>
</dbReference>
<accession>A0A8X6JA67</accession>
<proteinExistence type="predicted"/>